<reference evidence="2 3" key="1">
    <citation type="submission" date="2024-01" db="EMBL/GenBank/DDBJ databases">
        <title>The genomes of 5 underutilized Papilionoideae crops provide insights into root nodulation and disease resistanc.</title>
        <authorList>
            <person name="Jiang F."/>
        </authorList>
    </citation>
    <scope>NUCLEOTIDE SEQUENCE [LARGE SCALE GENOMIC DNA]</scope>
    <source>
        <strain evidence="2">LVBAO_FW01</strain>
        <tissue evidence="2">Leaves</tissue>
    </source>
</reference>
<evidence type="ECO:0000313" key="2">
    <source>
        <dbReference type="EMBL" id="KAK7328211.1"/>
    </source>
</evidence>
<name>A0AAN9L3R7_CANGL</name>
<proteinExistence type="predicted"/>
<organism evidence="2 3">
    <name type="scientific">Canavalia gladiata</name>
    <name type="common">Sword bean</name>
    <name type="synonym">Dolichos gladiatus</name>
    <dbReference type="NCBI Taxonomy" id="3824"/>
    <lineage>
        <taxon>Eukaryota</taxon>
        <taxon>Viridiplantae</taxon>
        <taxon>Streptophyta</taxon>
        <taxon>Embryophyta</taxon>
        <taxon>Tracheophyta</taxon>
        <taxon>Spermatophyta</taxon>
        <taxon>Magnoliopsida</taxon>
        <taxon>eudicotyledons</taxon>
        <taxon>Gunneridae</taxon>
        <taxon>Pentapetalae</taxon>
        <taxon>rosids</taxon>
        <taxon>fabids</taxon>
        <taxon>Fabales</taxon>
        <taxon>Fabaceae</taxon>
        <taxon>Papilionoideae</taxon>
        <taxon>50 kb inversion clade</taxon>
        <taxon>NPAAA clade</taxon>
        <taxon>indigoferoid/millettioid clade</taxon>
        <taxon>Phaseoleae</taxon>
        <taxon>Canavalia</taxon>
    </lineage>
</organism>
<feature type="region of interest" description="Disordered" evidence="1">
    <location>
        <begin position="290"/>
        <end position="325"/>
    </location>
</feature>
<sequence>MKLLESKKRSESSENPSHSIPPLKKTRDLPNLTECHGCGFKIDVCTGKNRLRTLFSEWRVVLLCKQCFSSVESSRICSYCFSGTSPDSFRCTKCQHSVHRSCFIKYKHAAPWSYACLGSEFSVCVDCWIPKPLEISRRRRRRNSVMIEKKDGVMLETGSSKILRGGNLVRSMEDVIEDAKHAMEKKVETANRAREDATKKAMMARRAVELANNALSLIANREESSLNLPPKMDAGKVIDGSELTFELHPQLNCLPKISKSCCLLNTSYLDNPNRWASGDDSSCKMSNSRNGSACDKHDVSNDNKLLEDSSKSSCEPSVSAGSLDNDSSTDLSFLCMGVSGMKSCTKDGDRTAEFDIEGIGEELLKEGEGSCSDRLINFSEDNGMELDRRQADSALHREERCNERPDRYFLKYSRRNCSLKLNLDSKPKILL</sequence>
<feature type="region of interest" description="Disordered" evidence="1">
    <location>
        <begin position="1"/>
        <end position="25"/>
    </location>
</feature>
<accession>A0AAN9L3R7</accession>
<dbReference type="AlphaFoldDB" id="A0AAN9L3R7"/>
<protein>
    <submittedName>
        <fullName evidence="2">Uncharacterized protein</fullName>
    </submittedName>
</protein>
<evidence type="ECO:0000256" key="1">
    <source>
        <dbReference type="SAM" id="MobiDB-lite"/>
    </source>
</evidence>
<dbReference type="Proteomes" id="UP001367508">
    <property type="component" value="Unassembled WGS sequence"/>
</dbReference>
<gene>
    <name evidence="2" type="ORF">VNO77_22313</name>
</gene>
<feature type="compositionally biased region" description="Basic and acidic residues" evidence="1">
    <location>
        <begin position="294"/>
        <end position="310"/>
    </location>
</feature>
<keyword evidence="3" id="KW-1185">Reference proteome</keyword>
<comment type="caution">
    <text evidence="2">The sequence shown here is derived from an EMBL/GenBank/DDBJ whole genome shotgun (WGS) entry which is preliminary data.</text>
</comment>
<dbReference type="EMBL" id="JAYMYQ010000005">
    <property type="protein sequence ID" value="KAK7328211.1"/>
    <property type="molecule type" value="Genomic_DNA"/>
</dbReference>
<dbReference type="PANTHER" id="PTHR38530">
    <property type="entry name" value="OS06G0468300 PROTEIN"/>
    <property type="match status" value="1"/>
</dbReference>
<feature type="compositionally biased region" description="Polar residues" evidence="1">
    <location>
        <begin position="311"/>
        <end position="325"/>
    </location>
</feature>
<evidence type="ECO:0000313" key="3">
    <source>
        <dbReference type="Proteomes" id="UP001367508"/>
    </source>
</evidence>
<feature type="compositionally biased region" description="Basic and acidic residues" evidence="1">
    <location>
        <begin position="1"/>
        <end position="12"/>
    </location>
</feature>